<dbReference type="GO" id="GO:0008270">
    <property type="term" value="F:zinc ion binding"/>
    <property type="evidence" value="ECO:0007669"/>
    <property type="project" value="UniProtKB-KW"/>
</dbReference>
<dbReference type="InterPro" id="IPR057828">
    <property type="entry name" value="Znf_C2H2_ZNF142_13th"/>
</dbReference>
<dbReference type="Pfam" id="PF13909">
    <property type="entry name" value="zf-H2C2_5"/>
    <property type="match status" value="1"/>
</dbReference>
<evidence type="ECO:0000256" key="8">
    <source>
        <dbReference type="SAM" id="MobiDB-lite"/>
    </source>
</evidence>
<gene>
    <name evidence="10" type="primary">ZNF142</name>
</gene>
<keyword evidence="11" id="KW-1185">Reference proteome</keyword>
<evidence type="ECO:0000313" key="10">
    <source>
        <dbReference type="Ensembl" id="ENSGMOP00000045583.1"/>
    </source>
</evidence>
<feature type="domain" description="C2H2-type" evidence="9">
    <location>
        <begin position="1199"/>
        <end position="1226"/>
    </location>
</feature>
<dbReference type="PANTHER" id="PTHR24379:SF121">
    <property type="entry name" value="C2H2-TYPE DOMAIN-CONTAINING PROTEIN"/>
    <property type="match status" value="1"/>
</dbReference>
<dbReference type="SUPFAM" id="SSF57667">
    <property type="entry name" value="beta-beta-alpha zinc fingers"/>
    <property type="match status" value="13"/>
</dbReference>
<evidence type="ECO:0000256" key="1">
    <source>
        <dbReference type="ARBA" id="ARBA00004123"/>
    </source>
</evidence>
<proteinExistence type="predicted"/>
<feature type="domain" description="C2H2-type" evidence="9">
    <location>
        <begin position="1058"/>
        <end position="1082"/>
    </location>
</feature>
<dbReference type="GO" id="GO:0003677">
    <property type="term" value="F:DNA binding"/>
    <property type="evidence" value="ECO:0007669"/>
    <property type="project" value="UniProtKB-KW"/>
</dbReference>
<feature type="domain" description="C2H2-type" evidence="9">
    <location>
        <begin position="1086"/>
        <end position="1114"/>
    </location>
</feature>
<feature type="domain" description="C2H2-type" evidence="9">
    <location>
        <begin position="171"/>
        <end position="193"/>
    </location>
</feature>
<feature type="domain" description="C2H2-type" evidence="9">
    <location>
        <begin position="1374"/>
        <end position="1402"/>
    </location>
</feature>
<keyword evidence="2" id="KW-0479">Metal-binding</keyword>
<feature type="domain" description="C2H2-type" evidence="9">
    <location>
        <begin position="317"/>
        <end position="344"/>
    </location>
</feature>
<feature type="domain" description="C2H2-type" evidence="9">
    <location>
        <begin position="1459"/>
        <end position="1487"/>
    </location>
</feature>
<dbReference type="Gene3D" id="3.30.160.60">
    <property type="entry name" value="Classic Zinc Finger"/>
    <property type="match status" value="18"/>
</dbReference>
<feature type="region of interest" description="Disordered" evidence="8">
    <location>
        <begin position="551"/>
        <end position="590"/>
    </location>
</feature>
<dbReference type="GO" id="GO:0005634">
    <property type="term" value="C:nucleus"/>
    <property type="evidence" value="ECO:0007669"/>
    <property type="project" value="UniProtKB-SubCell"/>
</dbReference>
<evidence type="ECO:0000256" key="6">
    <source>
        <dbReference type="ARBA" id="ARBA00023242"/>
    </source>
</evidence>
<feature type="domain" description="C2H2-type" evidence="9">
    <location>
        <begin position="1290"/>
        <end position="1317"/>
    </location>
</feature>
<evidence type="ECO:0000256" key="7">
    <source>
        <dbReference type="PROSITE-ProRule" id="PRU00042"/>
    </source>
</evidence>
<feature type="domain" description="C2H2-type" evidence="9">
    <location>
        <begin position="1403"/>
        <end position="1430"/>
    </location>
</feature>
<dbReference type="InterPro" id="IPR056438">
    <property type="entry name" value="Znf-C2H2_CTCF"/>
</dbReference>
<dbReference type="InterPro" id="IPR013087">
    <property type="entry name" value="Znf_C2H2_type"/>
</dbReference>
<feature type="domain" description="C2H2-type" evidence="9">
    <location>
        <begin position="98"/>
        <end position="125"/>
    </location>
</feature>
<feature type="compositionally biased region" description="Basic and acidic residues" evidence="8">
    <location>
        <begin position="946"/>
        <end position="957"/>
    </location>
</feature>
<feature type="compositionally biased region" description="Acidic residues" evidence="8">
    <location>
        <begin position="657"/>
        <end position="673"/>
    </location>
</feature>
<dbReference type="PANTHER" id="PTHR24379">
    <property type="entry name" value="KRAB AND ZINC FINGER DOMAIN-CONTAINING"/>
    <property type="match status" value="1"/>
</dbReference>
<feature type="domain" description="C2H2-type" evidence="9">
    <location>
        <begin position="462"/>
        <end position="490"/>
    </location>
</feature>
<dbReference type="Pfam" id="PF00096">
    <property type="entry name" value="zf-C2H2"/>
    <property type="match status" value="5"/>
</dbReference>
<evidence type="ECO:0000256" key="5">
    <source>
        <dbReference type="ARBA" id="ARBA00022833"/>
    </source>
</evidence>
<keyword evidence="5" id="KW-0862">Zinc</keyword>
<organism evidence="10 11">
    <name type="scientific">Gadus morhua</name>
    <name type="common">Atlantic cod</name>
    <dbReference type="NCBI Taxonomy" id="8049"/>
    <lineage>
        <taxon>Eukaryota</taxon>
        <taxon>Metazoa</taxon>
        <taxon>Chordata</taxon>
        <taxon>Craniata</taxon>
        <taxon>Vertebrata</taxon>
        <taxon>Euteleostomi</taxon>
        <taxon>Actinopterygii</taxon>
        <taxon>Neopterygii</taxon>
        <taxon>Teleostei</taxon>
        <taxon>Neoteleostei</taxon>
        <taxon>Acanthomorphata</taxon>
        <taxon>Zeiogadaria</taxon>
        <taxon>Gadariae</taxon>
        <taxon>Gadiformes</taxon>
        <taxon>Gadoidei</taxon>
        <taxon>Gadidae</taxon>
        <taxon>Gadus</taxon>
    </lineage>
</organism>
<evidence type="ECO:0000259" key="9">
    <source>
        <dbReference type="PROSITE" id="PS50157"/>
    </source>
</evidence>
<dbReference type="SMART" id="SM00355">
    <property type="entry name" value="ZnF_C2H2"/>
    <property type="match status" value="36"/>
</dbReference>
<dbReference type="PROSITE" id="PS00028">
    <property type="entry name" value="ZINC_FINGER_C2H2_1"/>
    <property type="match status" value="16"/>
</dbReference>
<accession>A0A8C5BDK3</accession>
<dbReference type="Pfam" id="PF23574">
    <property type="entry name" value="zf-C2H2_ZNF142_18"/>
    <property type="match status" value="1"/>
</dbReference>
<protein>
    <submittedName>
        <fullName evidence="10">Zinc finger protein 142</fullName>
    </submittedName>
</protein>
<evidence type="ECO:0000313" key="11">
    <source>
        <dbReference type="Proteomes" id="UP000694546"/>
    </source>
</evidence>
<feature type="domain" description="C2H2-type" evidence="9">
    <location>
        <begin position="1262"/>
        <end position="1289"/>
    </location>
</feature>
<feature type="domain" description="C2H2-type" evidence="9">
    <location>
        <begin position="1173"/>
        <end position="1196"/>
    </location>
</feature>
<feature type="compositionally biased region" description="Basic and acidic residues" evidence="8">
    <location>
        <begin position="924"/>
        <end position="935"/>
    </location>
</feature>
<evidence type="ECO:0000256" key="4">
    <source>
        <dbReference type="ARBA" id="ARBA00022771"/>
    </source>
</evidence>
<reference evidence="10" key="1">
    <citation type="submission" date="2025-08" db="UniProtKB">
        <authorList>
            <consortium name="Ensembl"/>
        </authorList>
    </citation>
    <scope>IDENTIFICATION</scope>
</reference>
<keyword evidence="4 7" id="KW-0863">Zinc-finger</keyword>
<keyword evidence="3" id="KW-0677">Repeat</keyword>
<feature type="domain" description="C2H2-type" evidence="9">
    <location>
        <begin position="1346"/>
        <end position="1373"/>
    </location>
</feature>
<dbReference type="PROSITE" id="PS50157">
    <property type="entry name" value="ZINC_FINGER_C2H2_2"/>
    <property type="match status" value="23"/>
</dbReference>
<evidence type="ECO:0000256" key="2">
    <source>
        <dbReference type="ARBA" id="ARBA00022723"/>
    </source>
</evidence>
<dbReference type="GO" id="GO:0010468">
    <property type="term" value="P:regulation of gene expression"/>
    <property type="evidence" value="ECO:0007669"/>
    <property type="project" value="UniProtKB-ARBA"/>
</dbReference>
<feature type="domain" description="C2H2-type" evidence="9">
    <location>
        <begin position="1318"/>
        <end position="1345"/>
    </location>
</feature>
<name>A0A8C5BDK3_GADMO</name>
<sequence length="1531" mass="175215">RGPSLTSGRPRRKRRPNPLYVQSTDEQETAEPEVVGHKTKRRKKDQGENKKTALNESDTPPGSEHIFRTHTCPKCRRCFKMRSHLQEHLRIHFPSPSLQCPTCDRFFTSKSKLRVHMLREAGQKVHHCKRCDYSAVERNALRRHLSNVHGDDAGDAECVAGDLPTPNVLTYPCPTCGQTFQQSRSLKAHMKTHNVPPDRQSLPCFQEGCAFRGSVRKELLRHAREAHAVEAVECRHHACNAIFANKRDMEEHRRAHLAYHCALCDFSCSNKSVFLQHRRQGHAGEEELRCEFCTFVTFNPVEFQQHVGHLHASEKIHRCPQCSYVTAHKRGLNRHMLMHSGEKPHKCSVCDFRCRDESYLTKHMLTHSDDKNFMCSECGYVTKWKHYLNVHMRKHTGDLRYECDQCPYRCHRIDQLNSHKLRHQAKSLMCEICAYACKRKYELRNHMLTKHSAGPKQAAAAYQCKYCAYTTCYRQALQNHENCKHTKLKEFRCALCSYVSFSTISLFLHKRKVHGYVPGDKDWLENYALKEKERNALECVQDFYLKSPAGCNRSEPSAREVATTPLTNENQSGPTGQTEGLDVGGIPADTSSRGCPEEYCTLVLTTLSTAEYETAPSSNEKEHVQYPNATTYTSTNDDGDTPPQQGGISPSYSPSVAEEEDDCHQGETDDDEGSINSELVEAGEVINKPSGSNAFSKSEIHLKAMKKHDSDQAEAMVMEGRVKMLVAQTGDVHRCDKCLYVTRKGSALKYHCQFVCQNRSKGHDCEGCGAHFKQRRGLDTHLVKKCPARQRNTRAFKGVSTTPMTLSPDCLRDEGGCKDIDEIDEHHVEVTRTRSTTQSKGGKIMISTSNVITSGKSKGPQKEHFKFKLVTKAVSDAKERNILSKKTVLYTKGRGKFTCKQCNFSSIRLATVKRHCTTCRPNSKRNDEDQSRLECADADSNSSLSKSEEDLGDKIDNDHTLKKSKKQLISCPKCTFKCSQKRALESHEKRGCMKANEIQCHLCSFVGKSQNSLTSHVSSVHEKNKPQRLHCEDCDFNCKQARCMAQHVAVKHKGSRPHRCPYCPFSTTRRHRLEEHRSLHTGVGRYSCEECSKTFGTVTKLGQHKTRVHDRKPSHFCSLCDFSGYTLDDVRRHNLRCHTGELQHSCAHCEACFSSSVALRNHSKRIHQDQNFLSCPECDFTFGTDAALKIHQRSTHPLLKCSTCQRRFNTKKSLETHQRSHLGHQCQLCSFASRTKQLLAQHLMEEHEEDEEEEGSRAEKPLKCSHCEFSCRHQLVLEQHLRSHGGTRLYKCTDCKYTTRNKQKITWHIRIHTGEKPYSCEQCSYTCSDPFRLKIHMRVHQPEKKYLCTECGYKCKWKTQLKYHMTKHTGEKAYACDDCAYRANRADALRAHRDTQHCDARSFVCEECGKAFKTRYILKTHQRQHSGARPYTCGACPKAFCWPAGLRHHFLSHTKQQPYRCLHCPYRAKQRFQVVKHLRRHHPGVAPEQGVVKDSVLEGGGDSGREGREFIFLKAWWMKLFVSLVERARRL</sequence>
<dbReference type="Proteomes" id="UP000694546">
    <property type="component" value="Chromosome 20"/>
</dbReference>
<feature type="region of interest" description="Disordered" evidence="8">
    <location>
        <begin position="613"/>
        <end position="674"/>
    </location>
</feature>
<dbReference type="Ensembl" id="ENSGMOT00000025655.1">
    <property type="protein sequence ID" value="ENSGMOP00000045583.1"/>
    <property type="gene ID" value="ENSGMOG00000029104.1"/>
</dbReference>
<feature type="domain" description="C2H2-type" evidence="9">
    <location>
        <begin position="998"/>
        <end position="1026"/>
    </location>
</feature>
<feature type="domain" description="C2H2-type" evidence="9">
    <location>
        <begin position="259"/>
        <end position="287"/>
    </location>
</feature>
<feature type="domain" description="C2H2-type" evidence="9">
    <location>
        <begin position="345"/>
        <end position="372"/>
    </location>
</feature>
<reference evidence="10" key="2">
    <citation type="submission" date="2025-09" db="UniProtKB">
        <authorList>
            <consortium name="Ensembl"/>
        </authorList>
    </citation>
    <scope>IDENTIFICATION</scope>
</reference>
<feature type="compositionally biased region" description="Polar residues" evidence="8">
    <location>
        <begin position="627"/>
        <end position="654"/>
    </location>
</feature>
<dbReference type="InterPro" id="IPR036236">
    <property type="entry name" value="Znf_C2H2_sf"/>
</dbReference>
<evidence type="ECO:0000256" key="3">
    <source>
        <dbReference type="ARBA" id="ARBA00022737"/>
    </source>
</evidence>
<feature type="domain" description="C2H2-type" evidence="9">
    <location>
        <begin position="1431"/>
        <end position="1458"/>
    </location>
</feature>
<feature type="region of interest" description="Disordered" evidence="8">
    <location>
        <begin position="1"/>
        <end position="66"/>
    </location>
</feature>
<keyword evidence="6" id="KW-0539">Nucleus</keyword>
<feature type="domain" description="C2H2-type" evidence="9">
    <location>
        <begin position="1144"/>
        <end position="1172"/>
    </location>
</feature>
<feature type="domain" description="C2H2-type" evidence="9">
    <location>
        <begin position="373"/>
        <end position="400"/>
    </location>
</feature>
<dbReference type="GeneTree" id="ENSGT00940000163074"/>
<feature type="region of interest" description="Disordered" evidence="8">
    <location>
        <begin position="920"/>
        <end position="957"/>
    </location>
</feature>
<feature type="compositionally biased region" description="Polar residues" evidence="8">
    <location>
        <begin position="564"/>
        <end position="578"/>
    </location>
</feature>
<comment type="subcellular location">
    <subcellularLocation>
        <location evidence="1">Nucleus</location>
    </subcellularLocation>
</comment>
<dbReference type="OMA" id="ADCEYST"/>
<feature type="domain" description="C2H2-type" evidence="9">
    <location>
        <begin position="232"/>
        <end position="256"/>
    </location>
</feature>
<feature type="domain" description="C2H2-type" evidence="9">
    <location>
        <begin position="70"/>
        <end position="97"/>
    </location>
</feature>
<dbReference type="Pfam" id="PF23611">
    <property type="entry name" value="zf-C2H2_16"/>
    <property type="match status" value="2"/>
</dbReference>